<dbReference type="EMBL" id="JAABLM010000001">
    <property type="protein sequence ID" value="NBL63681.1"/>
    <property type="molecule type" value="Genomic_DNA"/>
</dbReference>
<evidence type="ECO:0008006" key="3">
    <source>
        <dbReference type="Google" id="ProtNLM"/>
    </source>
</evidence>
<gene>
    <name evidence="1" type="ORF">GV828_00545</name>
</gene>
<name>A0ABW9Z4B0_9FLAO</name>
<protein>
    <recommendedName>
        <fullName evidence="3">Lipocalin-like domain-containing protein</fullName>
    </recommendedName>
</protein>
<dbReference type="PROSITE" id="PS51257">
    <property type="entry name" value="PROKAR_LIPOPROTEIN"/>
    <property type="match status" value="1"/>
</dbReference>
<comment type="caution">
    <text evidence="1">The sequence shown here is derived from an EMBL/GenBank/DDBJ whole genome shotgun (WGS) entry which is preliminary data.</text>
</comment>
<reference evidence="2" key="1">
    <citation type="submission" date="2020-01" db="EMBL/GenBank/DDBJ databases">
        <title>Sphingomonas sp. strain CSW-10.</title>
        <authorList>
            <person name="Chen W.-M."/>
        </authorList>
    </citation>
    <scope>NUCLEOTIDE SEQUENCE [LARGE SCALE GENOMIC DNA]</scope>
    <source>
        <strain evidence="2">NST-5</strain>
    </source>
</reference>
<dbReference type="Proteomes" id="UP000798602">
    <property type="component" value="Unassembled WGS sequence"/>
</dbReference>
<keyword evidence="2" id="KW-1185">Reference proteome</keyword>
<proteinExistence type="predicted"/>
<organism evidence="1 2">
    <name type="scientific">Flavobacterium ichthyis</name>
    <dbReference type="NCBI Taxonomy" id="2698827"/>
    <lineage>
        <taxon>Bacteria</taxon>
        <taxon>Pseudomonadati</taxon>
        <taxon>Bacteroidota</taxon>
        <taxon>Flavobacteriia</taxon>
        <taxon>Flavobacteriales</taxon>
        <taxon>Flavobacteriaceae</taxon>
        <taxon>Flavobacterium</taxon>
    </lineage>
</organism>
<dbReference type="RefSeq" id="WP_166535519.1">
    <property type="nucleotide sequence ID" value="NZ_JAABLM010000001.1"/>
</dbReference>
<sequence length="139" mass="16464">MKNFKFTIFIITLIFSISSCENKTELERRFITGCWVYQPHRASGPYRFLSYMQFYENYTYRTFYWGSKMETVKFEGKKEIKEWSYSEKDSLLALSTVEFKVLEIKNDSISLLRLDDGTRPSLYKHPNCGLADSLSLNKN</sequence>
<evidence type="ECO:0000313" key="2">
    <source>
        <dbReference type="Proteomes" id="UP000798602"/>
    </source>
</evidence>
<accession>A0ABW9Z4B0</accession>
<evidence type="ECO:0000313" key="1">
    <source>
        <dbReference type="EMBL" id="NBL63681.1"/>
    </source>
</evidence>